<organism evidence="1 2">
    <name type="scientific">Lasius platythorax</name>
    <dbReference type="NCBI Taxonomy" id="488582"/>
    <lineage>
        <taxon>Eukaryota</taxon>
        <taxon>Metazoa</taxon>
        <taxon>Ecdysozoa</taxon>
        <taxon>Arthropoda</taxon>
        <taxon>Hexapoda</taxon>
        <taxon>Insecta</taxon>
        <taxon>Pterygota</taxon>
        <taxon>Neoptera</taxon>
        <taxon>Endopterygota</taxon>
        <taxon>Hymenoptera</taxon>
        <taxon>Apocrita</taxon>
        <taxon>Aculeata</taxon>
        <taxon>Formicoidea</taxon>
        <taxon>Formicidae</taxon>
        <taxon>Formicinae</taxon>
        <taxon>Lasius</taxon>
        <taxon>Lasius</taxon>
    </lineage>
</organism>
<dbReference type="AlphaFoldDB" id="A0AAV2NXY9"/>
<gene>
    <name evidence="1" type="ORF">LPLAT_LOCUS10179</name>
</gene>
<proteinExistence type="predicted"/>
<dbReference type="Proteomes" id="UP001497644">
    <property type="component" value="Chromosome 5"/>
</dbReference>
<name>A0AAV2NXY9_9HYME</name>
<keyword evidence="2" id="KW-1185">Reference proteome</keyword>
<protein>
    <submittedName>
        <fullName evidence="1">Uncharacterized protein</fullName>
    </submittedName>
</protein>
<accession>A0AAV2NXY9</accession>
<dbReference type="EMBL" id="OZ034828">
    <property type="protein sequence ID" value="CAL1684586.1"/>
    <property type="molecule type" value="Genomic_DNA"/>
</dbReference>
<evidence type="ECO:0000313" key="1">
    <source>
        <dbReference type="EMBL" id="CAL1684586.1"/>
    </source>
</evidence>
<evidence type="ECO:0000313" key="2">
    <source>
        <dbReference type="Proteomes" id="UP001497644"/>
    </source>
</evidence>
<sequence length="69" mass="7993">MQSERRGTETRRKLLRRVGNWPKVCKSETGGTRIDTRGRGHFRCKKKRQPSHIGIVFASHQWTSGTDPM</sequence>
<reference evidence="1" key="1">
    <citation type="submission" date="2024-04" db="EMBL/GenBank/DDBJ databases">
        <authorList>
            <consortium name="Molecular Ecology Group"/>
        </authorList>
    </citation>
    <scope>NUCLEOTIDE SEQUENCE</scope>
</reference>